<proteinExistence type="predicted"/>
<dbReference type="Proteomes" id="UP000256952">
    <property type="component" value="Plasmid CBM2613_p"/>
</dbReference>
<dbReference type="AlphaFoldDB" id="A0A375HEK6"/>
<organism evidence="2">
    <name type="scientific">Cupriavidus taiwanensis</name>
    <dbReference type="NCBI Taxonomy" id="164546"/>
    <lineage>
        <taxon>Bacteria</taxon>
        <taxon>Pseudomonadati</taxon>
        <taxon>Pseudomonadota</taxon>
        <taxon>Betaproteobacteria</taxon>
        <taxon>Burkholderiales</taxon>
        <taxon>Burkholderiaceae</taxon>
        <taxon>Cupriavidus</taxon>
    </lineage>
</organism>
<gene>
    <name evidence="2" type="ORF">CBM2612_P0164</name>
    <name evidence="1" type="ORF">CBM2613_P10002</name>
</gene>
<reference evidence="2 3" key="2">
    <citation type="submission" date="2018-01" db="EMBL/GenBank/DDBJ databases">
        <authorList>
            <person name="Gaut B.S."/>
            <person name="Morton B.R."/>
            <person name="Clegg M.T."/>
            <person name="Duvall M.R."/>
        </authorList>
    </citation>
    <scope>NUCLEOTIDE SEQUENCE</scope>
    <source>
        <strain evidence="2">Cupriavidus taiwanensis STM 8555</strain>
        <plasmid evidence="2">I</plasmid>
        <plasmid evidence="3">Plasmid cbm2613_p</plasmid>
    </source>
</reference>
<protein>
    <submittedName>
        <fullName evidence="2">Uncharacterized protein</fullName>
    </submittedName>
</protein>
<geneLocation type="plasmid" evidence="2">
    <name>I</name>
</geneLocation>
<reference evidence="1" key="1">
    <citation type="submission" date="2018-01" db="EMBL/GenBank/DDBJ databases">
        <authorList>
            <person name="Clerissi C."/>
        </authorList>
    </citation>
    <scope>NUCLEOTIDE SEQUENCE</scope>
    <source>
        <strain evidence="1">Cupriavidus taiwanensis STM 8556</strain>
        <plasmid evidence="1">CBM2613_p</plasmid>
    </source>
</reference>
<dbReference type="EMBL" id="LT984809">
    <property type="protein sequence ID" value="SPD48819.1"/>
    <property type="molecule type" value="Genomic_DNA"/>
</dbReference>
<keyword evidence="2" id="KW-0614">Plasmid</keyword>
<name>A0A375HEK6_9BURK</name>
<sequence length="44" mass="4776">MNPLDCFSRVFISVASGTLETAYAFMANFIATYNALFAKVPAPN</sequence>
<dbReference type="EMBL" id="LT976981">
    <property type="protein sequence ID" value="SOZ74353.1"/>
    <property type="molecule type" value="Genomic_DNA"/>
</dbReference>
<geneLocation type="plasmid" evidence="1">
    <name>CBM2613_p</name>
</geneLocation>
<evidence type="ECO:0000313" key="1">
    <source>
        <dbReference type="EMBL" id="SOZ74353.1"/>
    </source>
</evidence>
<accession>A0A375HEK6</accession>
<evidence type="ECO:0000313" key="2">
    <source>
        <dbReference type="EMBL" id="SPD48819.1"/>
    </source>
</evidence>
<geneLocation type="plasmid" evidence="3">
    <name>cbm2613_p</name>
</geneLocation>
<evidence type="ECO:0000313" key="3">
    <source>
        <dbReference type="Proteomes" id="UP000256952"/>
    </source>
</evidence>